<evidence type="ECO:0000256" key="10">
    <source>
        <dbReference type="ARBA" id="ARBA00044960"/>
    </source>
</evidence>
<evidence type="ECO:0000256" key="2">
    <source>
        <dbReference type="ARBA" id="ARBA00022692"/>
    </source>
</evidence>
<evidence type="ECO:0000256" key="9">
    <source>
        <dbReference type="ARBA" id="ARBA00024189"/>
    </source>
</evidence>
<keyword evidence="12" id="KW-1185">Reference proteome</keyword>
<keyword evidence="5" id="KW-0472">Membrane</keyword>
<keyword evidence="3" id="KW-0732">Signal</keyword>
<accession>A0A6I8T2U9</accession>
<protein>
    <submittedName>
        <fullName evidence="11">Uncharacterized protein</fullName>
    </submittedName>
</protein>
<evidence type="ECO:0000256" key="5">
    <source>
        <dbReference type="ARBA" id="ARBA00023136"/>
    </source>
</evidence>
<gene>
    <name evidence="11" type="primary">5563578</name>
</gene>
<sequence length="407" mass="45446">MLSIGGRLQHTVLGYLLLVLVAFAGVALCSSDKSSDIERKLTARLNPDCPEDVCAGEGNALTLIHIRADSDLDTIHYVWDFTGKPTILVALTRKNASLKINWYDLLDAKPSSVQFSETPIYTFMTVINRIFQFDDPEDKGMLGENATLFVYDPHEFSYNRTLLWFNEKDVIAALNANNDFLFKLNAFSTRDHGMDFPHLLHTSNSTQVDIVFNNVSTKFDRPRFAMELLFVVSEQAVSGTDFQITKRRSLDDEHTPGIFEIIDVLSPGVFKFSTGGYIEYRPVSYTHPERDVSTSTETHQSEPKAVEYPADALNATLAYAIYGQKLDTLLVQGMNISFGFSGDGFYTKSNYTTLTFQVGFGMPPPERLSAFVLIVAGIGIGLPLAMLVFGGFYICTRKLRNRPGTRV</sequence>
<evidence type="ECO:0000256" key="6">
    <source>
        <dbReference type="ARBA" id="ARBA00023180"/>
    </source>
</evidence>
<dbReference type="GO" id="GO:0005765">
    <property type="term" value="C:lysosomal membrane"/>
    <property type="evidence" value="ECO:0007669"/>
    <property type="project" value="UniProtKB-SubCell"/>
</dbReference>
<dbReference type="OrthoDB" id="6264340at2759"/>
<reference evidence="11 12" key="1">
    <citation type="submission" date="2017-06" db="EMBL/GenBank/DDBJ databases">
        <title>Aedes aegypti genome working group (AGWG) sequencing and assembly.</title>
        <authorList>
            <consortium name="Aedes aegypti Genome Working Group (AGWG)"/>
            <person name="Matthews B.J."/>
        </authorList>
    </citation>
    <scope>NUCLEOTIDE SEQUENCE [LARGE SCALE GENOMIC DNA]</scope>
    <source>
        <strain evidence="11 12">LVP_AGWG</strain>
    </source>
</reference>
<evidence type="ECO:0000256" key="7">
    <source>
        <dbReference type="ARBA" id="ARBA00023228"/>
    </source>
</evidence>
<keyword evidence="6" id="KW-0325">Glycoprotein</keyword>
<dbReference type="InterPro" id="IPR029382">
    <property type="entry name" value="NCU-G1"/>
</dbReference>
<evidence type="ECO:0000256" key="4">
    <source>
        <dbReference type="ARBA" id="ARBA00022989"/>
    </source>
</evidence>
<dbReference type="Proteomes" id="UP000008820">
    <property type="component" value="Chromosome 3"/>
</dbReference>
<proteinExistence type="inferred from homology"/>
<dbReference type="InParanoid" id="A0A6I8T2U9"/>
<keyword evidence="4" id="KW-1133">Transmembrane helix</keyword>
<evidence type="ECO:0000313" key="11">
    <source>
        <dbReference type="EnsemblMetazoa" id="AAEL000055-PB"/>
    </source>
</evidence>
<comment type="subcellular location">
    <subcellularLocation>
        <location evidence="9">Lysosome membrane</location>
        <topology evidence="9">Single-pass type I membrane protein</topology>
        <orientation evidence="9">Lumenal side</orientation>
    </subcellularLocation>
</comment>
<comment type="function">
    <text evidence="8">Required to protect lysosomal transporter MFSD1 from lysosomal proteolysis and for MFSD1 lysosomal localization.</text>
</comment>
<comment type="similarity">
    <text evidence="1">Belongs to the GLMP family.</text>
</comment>
<evidence type="ECO:0000313" key="12">
    <source>
        <dbReference type="Proteomes" id="UP000008820"/>
    </source>
</evidence>
<dbReference type="PANTHER" id="PTHR31981:SF1">
    <property type="entry name" value="GLYCOSYLATED LYSOSOMAL MEMBRANE PROTEIN"/>
    <property type="match status" value="1"/>
</dbReference>
<dbReference type="EnsemblMetazoa" id="AAEL000055-RB">
    <property type="protein sequence ID" value="AAEL000055-PB"/>
    <property type="gene ID" value="AAEL000055"/>
</dbReference>
<evidence type="ECO:0000256" key="3">
    <source>
        <dbReference type="ARBA" id="ARBA00022729"/>
    </source>
</evidence>
<dbReference type="AlphaFoldDB" id="A0A6I8T2U9"/>
<reference evidence="11" key="2">
    <citation type="submission" date="2020-05" db="UniProtKB">
        <authorList>
            <consortium name="EnsemblMetazoa"/>
        </authorList>
    </citation>
    <scope>IDENTIFICATION</scope>
    <source>
        <strain evidence="11">LVP_AGWG</strain>
    </source>
</reference>
<dbReference type="Pfam" id="PF15065">
    <property type="entry name" value="NCU-G1"/>
    <property type="match status" value="1"/>
</dbReference>
<keyword evidence="2" id="KW-0812">Transmembrane</keyword>
<name>A0A6I8T2U9_AEDAE</name>
<evidence type="ECO:0000256" key="1">
    <source>
        <dbReference type="ARBA" id="ARBA00010599"/>
    </source>
</evidence>
<dbReference type="PANTHER" id="PTHR31981">
    <property type="entry name" value="GLYCOSYLATED LYSOSOMAL MEMBRANE PROTEIN"/>
    <property type="match status" value="1"/>
</dbReference>
<comment type="subunit">
    <text evidence="10">Interacts (via lumenal domain) with lysosomal protein MFSD1; the interaction starts while both proteins are still in the endoplasmic reticulum and is required for stabilization of MFSD1 in lysosomes but has no direct effect on its targeting to lysosomes or transporter activity.</text>
</comment>
<keyword evidence="7" id="KW-0458">Lysosome</keyword>
<organism evidence="11 12">
    <name type="scientific">Aedes aegypti</name>
    <name type="common">Yellowfever mosquito</name>
    <name type="synonym">Culex aegypti</name>
    <dbReference type="NCBI Taxonomy" id="7159"/>
    <lineage>
        <taxon>Eukaryota</taxon>
        <taxon>Metazoa</taxon>
        <taxon>Ecdysozoa</taxon>
        <taxon>Arthropoda</taxon>
        <taxon>Hexapoda</taxon>
        <taxon>Insecta</taxon>
        <taxon>Pterygota</taxon>
        <taxon>Neoptera</taxon>
        <taxon>Endopterygota</taxon>
        <taxon>Diptera</taxon>
        <taxon>Nematocera</taxon>
        <taxon>Culicoidea</taxon>
        <taxon>Culicidae</taxon>
        <taxon>Culicinae</taxon>
        <taxon>Aedini</taxon>
        <taxon>Aedes</taxon>
        <taxon>Stegomyia</taxon>
    </lineage>
</organism>
<evidence type="ECO:0000256" key="8">
    <source>
        <dbReference type="ARBA" id="ARBA00024176"/>
    </source>
</evidence>